<evidence type="ECO:0008006" key="3">
    <source>
        <dbReference type="Google" id="ProtNLM"/>
    </source>
</evidence>
<protein>
    <recommendedName>
        <fullName evidence="3">7-cyano-7-deazaguanine synthase</fullName>
    </recommendedName>
</protein>
<dbReference type="EMBL" id="BAABGY010000008">
    <property type="protein sequence ID" value="GAA4334866.1"/>
    <property type="molecule type" value="Genomic_DNA"/>
</dbReference>
<comment type="caution">
    <text evidence="1">The sequence shown here is derived from an EMBL/GenBank/DDBJ whole genome shotgun (WGS) entry which is preliminary data.</text>
</comment>
<accession>A0ABP8H622</accession>
<sequence length="455" mass="50173">MKQVVYGKFGEGDLFTLPAHQGGRQMALDLLDDQGQLRFSMGAALAEAWNKRLRPSELGLDLLVLATHVYAADTRISRALQSQDNWTREIELIVPVSAPAAWEAAKGTLTRLLNFLSGDLWTIVFRARPEEWEELATFEEEDEEENDEVPAPFTKVQLFSGGLDSLIGAIDNLAQGEVPLLISHAGDGATSNPQQACFDQLKEVYPDNDFDRLRFWLNVPASLFGARESENTTRGRSFLFFALGIFAGSGFGGPFVLETPENGLIALNVPLDLLRLGSLSTHTTHPYYMSLWNKMLQEVGIPGSIENPYWNQTKGEMAAGCRNRRLLRELIPVSLSCSSPAKARWQGRSAGHCGYCLPCLIRRASIKHANIPDATTYTLDDLNTDIKAGSARGKQIRSFQAAVERLNTSPGIARWLIHKSGPLPATAAELTELAGVYERGMQEIARLLRRTTTTG</sequence>
<dbReference type="NCBIfam" id="NF041925">
    <property type="entry name" value="QatC"/>
    <property type="match status" value="1"/>
</dbReference>
<reference evidence="2" key="1">
    <citation type="journal article" date="2019" name="Int. J. Syst. Evol. Microbiol.">
        <title>The Global Catalogue of Microorganisms (GCM) 10K type strain sequencing project: providing services to taxonomists for standard genome sequencing and annotation.</title>
        <authorList>
            <consortium name="The Broad Institute Genomics Platform"/>
            <consortium name="The Broad Institute Genome Sequencing Center for Infectious Disease"/>
            <person name="Wu L."/>
            <person name="Ma J."/>
        </authorList>
    </citation>
    <scope>NUCLEOTIDE SEQUENCE [LARGE SCALE GENOMIC DNA]</scope>
    <source>
        <strain evidence="2">JCM 17919</strain>
    </source>
</reference>
<evidence type="ECO:0000313" key="1">
    <source>
        <dbReference type="EMBL" id="GAA4334866.1"/>
    </source>
</evidence>
<evidence type="ECO:0000313" key="2">
    <source>
        <dbReference type="Proteomes" id="UP001501725"/>
    </source>
</evidence>
<keyword evidence="2" id="KW-1185">Reference proteome</keyword>
<dbReference type="InterPro" id="IPR014729">
    <property type="entry name" value="Rossmann-like_a/b/a_fold"/>
</dbReference>
<gene>
    <name evidence="1" type="ORF">GCM10023184_29260</name>
</gene>
<organism evidence="1 2">
    <name type="scientific">Flaviaesturariibacter amylovorans</name>
    <dbReference type="NCBI Taxonomy" id="1084520"/>
    <lineage>
        <taxon>Bacteria</taxon>
        <taxon>Pseudomonadati</taxon>
        <taxon>Bacteroidota</taxon>
        <taxon>Chitinophagia</taxon>
        <taxon>Chitinophagales</taxon>
        <taxon>Chitinophagaceae</taxon>
        <taxon>Flaviaestuariibacter</taxon>
    </lineage>
</organism>
<proteinExistence type="predicted"/>
<dbReference type="RefSeq" id="WP_345256498.1">
    <property type="nucleotide sequence ID" value="NZ_BAABGY010000008.1"/>
</dbReference>
<dbReference type="Proteomes" id="UP001501725">
    <property type="component" value="Unassembled WGS sequence"/>
</dbReference>
<dbReference type="InterPro" id="IPR049676">
    <property type="entry name" value="QatC"/>
</dbReference>
<dbReference type="Gene3D" id="3.40.50.620">
    <property type="entry name" value="HUPs"/>
    <property type="match status" value="1"/>
</dbReference>
<name>A0ABP8H622_9BACT</name>